<keyword evidence="2" id="KW-1185">Reference proteome</keyword>
<evidence type="ECO:0000313" key="2">
    <source>
        <dbReference type="Proteomes" id="UP001295684"/>
    </source>
</evidence>
<gene>
    <name evidence="1" type="ORF">ECRASSUSDP1_LOCUS14344</name>
</gene>
<organism evidence="1 2">
    <name type="scientific">Euplotes crassus</name>
    <dbReference type="NCBI Taxonomy" id="5936"/>
    <lineage>
        <taxon>Eukaryota</taxon>
        <taxon>Sar</taxon>
        <taxon>Alveolata</taxon>
        <taxon>Ciliophora</taxon>
        <taxon>Intramacronucleata</taxon>
        <taxon>Spirotrichea</taxon>
        <taxon>Hypotrichia</taxon>
        <taxon>Euplotida</taxon>
        <taxon>Euplotidae</taxon>
        <taxon>Moneuplotes</taxon>
    </lineage>
</organism>
<comment type="caution">
    <text evidence="1">The sequence shown here is derived from an EMBL/GenBank/DDBJ whole genome shotgun (WGS) entry which is preliminary data.</text>
</comment>
<name>A0AAD1XI15_EUPCR</name>
<dbReference type="AlphaFoldDB" id="A0AAD1XI15"/>
<proteinExistence type="predicted"/>
<dbReference type="EMBL" id="CAMPGE010014330">
    <property type="protein sequence ID" value="CAI2373007.1"/>
    <property type="molecule type" value="Genomic_DNA"/>
</dbReference>
<dbReference type="Proteomes" id="UP001295684">
    <property type="component" value="Unassembled WGS sequence"/>
</dbReference>
<accession>A0AAD1XI15</accession>
<protein>
    <submittedName>
        <fullName evidence="1">Uncharacterized protein</fullName>
    </submittedName>
</protein>
<sequence length="316" mass="36254">MSIIENGKCDRCGIEDKQGEVVKYLSDEWTYPDSVFASASQQYISGVSKPKCETINVDCLGWGFCEDSNFLSSQSKHLEADPLTLEKEKKDSGNCDPCSNSIEILHTNNTNLRESLSCPGQRSCDKQDIQTTNSMNYGLEVQREEEKYQSNIERERDIPCELQRQHIPLLGQRGHGRTDVLYKPVLRFVRRFFKNAFKLKNPDVVQKRYSRCSPGYLYEKMQAMLEEMIPQENISPNLIYYTIGLVGAKSEEKLPCNILIKSEIKDLKSCSKAFSNLKFEKALESESLQTLCWYLIQHVKDSSVSLLKNHMIHSLH</sequence>
<reference evidence="1" key="1">
    <citation type="submission" date="2023-07" db="EMBL/GenBank/DDBJ databases">
        <authorList>
            <consortium name="AG Swart"/>
            <person name="Singh M."/>
            <person name="Singh A."/>
            <person name="Seah K."/>
            <person name="Emmerich C."/>
        </authorList>
    </citation>
    <scope>NUCLEOTIDE SEQUENCE</scope>
    <source>
        <strain evidence="1">DP1</strain>
    </source>
</reference>
<evidence type="ECO:0000313" key="1">
    <source>
        <dbReference type="EMBL" id="CAI2373007.1"/>
    </source>
</evidence>